<evidence type="ECO:0000259" key="3">
    <source>
        <dbReference type="Pfam" id="PF05569"/>
    </source>
</evidence>
<sequence length="862" mass="97830">MSLTSVFEWVLRSSVMASILVLFILLIKLIVKEKLGAKWNYYVWLLVLIRLLLPVSIESSVSFFNVPGFFQQQNLPIVIENEYAPNQGVNVSEGETNRPVPAPSQEDVPAAQDEVPGDRITSTPSEGTATPDFSLFYLLSVIWFSGLILMAAYLALINAKFWLSIRNSNSSSLILQALLDRCKTEMNIGQDVRLIESDRVKTVTLFGFFKPSLLINPDIAKELTTEQLRLVFMHELAHIKQKDIVINWFAGLAIVMHWFNPVLWYSFFRMRQEREVACDAVAMSHLKPNEHNKYGQVIITLLEKYTQQRRIPGMIAVVGDNSNIKHRIAMINRFKCGANKLSVVTIIIVALLGGLFLTNANGNTAIISQLEEVHENGAVAVTEVRGNSTGNIVNGGLVAYQDGWIYYSNPQDEGRLYKKRTDGSEDTRLSNNSAMDINVVENWVYYNHSLNRNRETRSMGGSVYRVRTDGSEEVRLNDHSSSFVQVVDDWIYYLRFELESGGTVPYKMRLDGSEQTRIIDHNASELNVVDGWAYFIASERASIDDFAESQKWVYRVRTDGSDLTRLVARGSGGIGYLIVDGEWMYSNDFSNTRRTKTDGSNPSYPVGGYGYINVDGDWIYYVDIEDLWMNIYRTQVDDSAHERINDNRAENIFIVEDYVYYLSSGKLLKVEKNAPAQTGLKPREEYDEQEVREEIWQTATAILGEASSRQQDGVPDYNQGPAESGVDGIQYYRHIPFTFISAKLLPQSNRIEQMLDQIAQEYSAFFAELADMPGSDYLIGELQVDLIVYDQRWLYGIYILLDAETLINADWDNPTVEIQDDINGNDTFANWWEKNLSGNVAILQIDVIEENGTAKFIVGSYH</sequence>
<dbReference type="Pfam" id="PF16472">
    <property type="entry name" value="DUF5050"/>
    <property type="match status" value="1"/>
</dbReference>
<keyword evidence="6" id="KW-1185">Reference proteome</keyword>
<dbReference type="Gene3D" id="3.30.2010.10">
    <property type="entry name" value="Metalloproteases ('zincins'), catalytic domain"/>
    <property type="match status" value="1"/>
</dbReference>
<proteinExistence type="predicted"/>
<keyword evidence="2" id="KW-1133">Transmembrane helix</keyword>
<protein>
    <submittedName>
        <fullName evidence="5">Peptidase M56 BlaR1</fullName>
    </submittedName>
</protein>
<comment type="caution">
    <text evidence="5">The sequence shown here is derived from an EMBL/GenBank/DDBJ whole genome shotgun (WGS) entry which is preliminary data.</text>
</comment>
<name>C0GHR0_DETAL</name>
<dbReference type="EMBL" id="ACJM01000009">
    <property type="protein sequence ID" value="EEG77266.1"/>
    <property type="molecule type" value="Genomic_DNA"/>
</dbReference>
<dbReference type="InterPro" id="IPR032485">
    <property type="entry name" value="LRP1-like_beta_prop"/>
</dbReference>
<dbReference type="AlphaFoldDB" id="C0GHR0"/>
<feature type="transmembrane region" description="Helical" evidence="2">
    <location>
        <begin position="135"/>
        <end position="156"/>
    </location>
</feature>
<keyword evidence="2" id="KW-0812">Transmembrane</keyword>
<dbReference type="SUPFAM" id="SSF69304">
    <property type="entry name" value="Tricorn protease N-terminal domain"/>
    <property type="match status" value="1"/>
</dbReference>
<dbReference type="STRING" id="555088.DealDRAFT_2019"/>
<reference evidence="5 6" key="1">
    <citation type="submission" date="2009-02" db="EMBL/GenBank/DDBJ databases">
        <title>Sequencing of the draft genome and assembly of Dethiobacter alkaliphilus AHT 1.</title>
        <authorList>
            <consortium name="US DOE Joint Genome Institute (JGI-PGF)"/>
            <person name="Lucas S."/>
            <person name="Copeland A."/>
            <person name="Lapidus A."/>
            <person name="Glavina del Rio T."/>
            <person name="Dalin E."/>
            <person name="Tice H."/>
            <person name="Bruce D."/>
            <person name="Goodwin L."/>
            <person name="Pitluck S."/>
            <person name="Larimer F."/>
            <person name="Land M.L."/>
            <person name="Hauser L."/>
            <person name="Muyzer G."/>
        </authorList>
    </citation>
    <scope>NUCLEOTIDE SEQUENCE [LARGE SCALE GENOMIC DNA]</scope>
    <source>
        <strain evidence="5 6">AHT 1</strain>
    </source>
</reference>
<dbReference type="InterPro" id="IPR052173">
    <property type="entry name" value="Beta-lactam_resp_regulator"/>
</dbReference>
<evidence type="ECO:0000313" key="5">
    <source>
        <dbReference type="EMBL" id="EEG77266.1"/>
    </source>
</evidence>
<dbReference type="eggNOG" id="COG0823">
    <property type="taxonomic scope" value="Bacteria"/>
</dbReference>
<gene>
    <name evidence="5" type="ORF">DealDRAFT_2019</name>
</gene>
<dbReference type="CDD" id="cd07341">
    <property type="entry name" value="M56_BlaR1_MecR1_like"/>
    <property type="match status" value="1"/>
</dbReference>
<evidence type="ECO:0000256" key="1">
    <source>
        <dbReference type="SAM" id="MobiDB-lite"/>
    </source>
</evidence>
<evidence type="ECO:0000259" key="4">
    <source>
        <dbReference type="Pfam" id="PF16472"/>
    </source>
</evidence>
<feature type="transmembrane region" description="Helical" evidence="2">
    <location>
        <begin position="6"/>
        <end position="27"/>
    </location>
</feature>
<feature type="domain" description="Peptidase M56" evidence="3">
    <location>
        <begin position="10"/>
        <end position="331"/>
    </location>
</feature>
<dbReference type="OrthoDB" id="27389at2"/>
<dbReference type="PANTHER" id="PTHR34978">
    <property type="entry name" value="POSSIBLE SENSOR-TRANSDUCER PROTEIN BLAR"/>
    <property type="match status" value="1"/>
</dbReference>
<dbReference type="Proteomes" id="UP000006443">
    <property type="component" value="Unassembled WGS sequence"/>
</dbReference>
<evidence type="ECO:0000256" key="2">
    <source>
        <dbReference type="SAM" id="Phobius"/>
    </source>
</evidence>
<dbReference type="InterPro" id="IPR008756">
    <property type="entry name" value="Peptidase_M56"/>
</dbReference>
<feature type="transmembrane region" description="Helical" evidence="2">
    <location>
        <begin position="337"/>
        <end position="357"/>
    </location>
</feature>
<keyword evidence="2" id="KW-0472">Membrane</keyword>
<organism evidence="5 6">
    <name type="scientific">Dethiobacter alkaliphilus AHT 1</name>
    <dbReference type="NCBI Taxonomy" id="555088"/>
    <lineage>
        <taxon>Bacteria</taxon>
        <taxon>Bacillati</taxon>
        <taxon>Bacillota</taxon>
        <taxon>Dethiobacteria</taxon>
        <taxon>Dethiobacterales</taxon>
        <taxon>Dethiobacteraceae</taxon>
        <taxon>Dethiobacter</taxon>
    </lineage>
</organism>
<evidence type="ECO:0000313" key="6">
    <source>
        <dbReference type="Proteomes" id="UP000006443"/>
    </source>
</evidence>
<feature type="transmembrane region" description="Helical" evidence="2">
    <location>
        <begin position="39"/>
        <end position="57"/>
    </location>
</feature>
<dbReference type="PANTHER" id="PTHR34978:SF3">
    <property type="entry name" value="SLR0241 PROTEIN"/>
    <property type="match status" value="1"/>
</dbReference>
<feature type="domain" description="Prolow-density lipoprotein receptor-related protein 1-like beta-propeller" evidence="4">
    <location>
        <begin position="387"/>
        <end position="664"/>
    </location>
</feature>
<feature type="region of interest" description="Disordered" evidence="1">
    <location>
        <begin position="90"/>
        <end position="126"/>
    </location>
</feature>
<dbReference type="Pfam" id="PF05569">
    <property type="entry name" value="Peptidase_M56"/>
    <property type="match status" value="1"/>
</dbReference>
<dbReference type="RefSeq" id="WP_008517110.1">
    <property type="nucleotide sequence ID" value="NZ_ACJM01000009.1"/>
</dbReference>
<dbReference type="eggNOG" id="COG4219">
    <property type="taxonomic scope" value="Bacteria"/>
</dbReference>
<accession>C0GHR0</accession>